<keyword evidence="2" id="KW-1185">Reference proteome</keyword>
<organism evidence="1 2">
    <name type="scientific">Vitis vinifera</name>
    <name type="common">Grape</name>
    <dbReference type="NCBI Taxonomy" id="29760"/>
    <lineage>
        <taxon>Eukaryota</taxon>
        <taxon>Viridiplantae</taxon>
        <taxon>Streptophyta</taxon>
        <taxon>Embryophyta</taxon>
        <taxon>Tracheophyta</taxon>
        <taxon>Spermatophyta</taxon>
        <taxon>Magnoliopsida</taxon>
        <taxon>eudicotyledons</taxon>
        <taxon>Gunneridae</taxon>
        <taxon>Pentapetalae</taxon>
        <taxon>rosids</taxon>
        <taxon>Vitales</taxon>
        <taxon>Vitaceae</taxon>
        <taxon>Viteae</taxon>
        <taxon>Vitis</taxon>
    </lineage>
</organism>
<evidence type="ECO:0000313" key="1">
    <source>
        <dbReference type="EMBL" id="CBI22443.3"/>
    </source>
</evidence>
<evidence type="ECO:0000313" key="2">
    <source>
        <dbReference type="Proteomes" id="UP000009183"/>
    </source>
</evidence>
<gene>
    <name evidence="1" type="ordered locus">VIT_03s0091g00960</name>
</gene>
<proteinExistence type="predicted"/>
<dbReference type="HOGENOM" id="CLU_2781071_0_0_1"/>
<dbReference type="InParanoid" id="D7SXP3"/>
<dbReference type="Proteomes" id="UP000009183">
    <property type="component" value="Chromosome 3"/>
</dbReference>
<accession>D7SXP3</accession>
<protein>
    <submittedName>
        <fullName evidence="1">Uncharacterized protein</fullName>
    </submittedName>
</protein>
<sequence>MLRLFGVYICRVFAFRDVYGTSPQINLDLLRVSSKNYTRFNCCSSLDCIIENGFLALSTKIQCQGCKGN</sequence>
<dbReference type="EMBL" id="FN595242">
    <property type="protein sequence ID" value="CBI22443.3"/>
    <property type="molecule type" value="Genomic_DNA"/>
</dbReference>
<reference evidence="2" key="1">
    <citation type="journal article" date="2007" name="Nature">
        <title>The grapevine genome sequence suggests ancestral hexaploidization in major angiosperm phyla.</title>
        <authorList>
            <consortium name="The French-Italian Public Consortium for Grapevine Genome Characterization."/>
            <person name="Jaillon O."/>
            <person name="Aury J.-M."/>
            <person name="Noel B."/>
            <person name="Policriti A."/>
            <person name="Clepet C."/>
            <person name="Casagrande A."/>
            <person name="Choisne N."/>
            <person name="Aubourg S."/>
            <person name="Vitulo N."/>
            <person name="Jubin C."/>
            <person name="Vezzi A."/>
            <person name="Legeai F."/>
            <person name="Hugueney P."/>
            <person name="Dasilva C."/>
            <person name="Horner D."/>
            <person name="Mica E."/>
            <person name="Jublot D."/>
            <person name="Poulain J."/>
            <person name="Bruyere C."/>
            <person name="Billault A."/>
            <person name="Segurens B."/>
            <person name="Gouyvenoux M."/>
            <person name="Ugarte E."/>
            <person name="Cattonaro F."/>
            <person name="Anthouard V."/>
            <person name="Vico V."/>
            <person name="Del Fabbro C."/>
            <person name="Alaux M."/>
            <person name="Di Gaspero G."/>
            <person name="Dumas V."/>
            <person name="Felice N."/>
            <person name="Paillard S."/>
            <person name="Juman I."/>
            <person name="Moroldo M."/>
            <person name="Scalabrin S."/>
            <person name="Canaguier A."/>
            <person name="Le Clainche I."/>
            <person name="Malacrida G."/>
            <person name="Durand E."/>
            <person name="Pesole G."/>
            <person name="Laucou V."/>
            <person name="Chatelet P."/>
            <person name="Merdinoglu D."/>
            <person name="Delledonne M."/>
            <person name="Pezzotti M."/>
            <person name="Lecharny A."/>
            <person name="Scarpelli C."/>
            <person name="Artiguenave F."/>
            <person name="Pe M.E."/>
            <person name="Valle G."/>
            <person name="Morgante M."/>
            <person name="Caboche M."/>
            <person name="Adam-Blondon A.-F."/>
            <person name="Weissenbach J."/>
            <person name="Quetier F."/>
            <person name="Wincker P."/>
        </authorList>
    </citation>
    <scope>NUCLEOTIDE SEQUENCE [LARGE SCALE GENOMIC DNA]</scope>
    <source>
        <strain evidence="2">cv. Pinot noir / PN40024</strain>
    </source>
</reference>
<name>D7SXP3_VITVI</name>
<dbReference type="AlphaFoldDB" id="D7SXP3"/>
<dbReference type="PaxDb" id="29760-VIT_03s0091g00960.t01"/>